<evidence type="ECO:0000256" key="1">
    <source>
        <dbReference type="SAM" id="MobiDB-lite"/>
    </source>
</evidence>
<dbReference type="HOGENOM" id="CLU_2635729_0_0_5"/>
<organism evidence="2 3">
    <name type="scientific">Rhodopseudomonas palustris (strain BisB5)</name>
    <dbReference type="NCBI Taxonomy" id="316057"/>
    <lineage>
        <taxon>Bacteria</taxon>
        <taxon>Pseudomonadati</taxon>
        <taxon>Pseudomonadota</taxon>
        <taxon>Alphaproteobacteria</taxon>
        <taxon>Hyphomicrobiales</taxon>
        <taxon>Nitrobacteraceae</taxon>
        <taxon>Rhodopseudomonas</taxon>
    </lineage>
</organism>
<dbReference type="EMBL" id="CP000283">
    <property type="protein sequence ID" value="ABE38841.1"/>
    <property type="molecule type" value="Genomic_DNA"/>
</dbReference>
<gene>
    <name evidence="2" type="ordered locus">RPD_1604</name>
</gene>
<reference evidence="2 3" key="1">
    <citation type="submission" date="2006-03" db="EMBL/GenBank/DDBJ databases">
        <title>Complete sequence of Rhodopseudomonas palustris BisB5.</title>
        <authorList>
            <consortium name="US DOE Joint Genome Institute"/>
            <person name="Copeland A."/>
            <person name="Lucas S."/>
            <person name="Lapidus A."/>
            <person name="Barry K."/>
            <person name="Detter J.C."/>
            <person name="Glavina del Rio T."/>
            <person name="Hammon N."/>
            <person name="Israni S."/>
            <person name="Dalin E."/>
            <person name="Tice H."/>
            <person name="Pitluck S."/>
            <person name="Chain P."/>
            <person name="Malfatti S."/>
            <person name="Shin M."/>
            <person name="Vergez L."/>
            <person name="Schmutz J."/>
            <person name="Larimer F."/>
            <person name="Land M."/>
            <person name="Hauser L."/>
            <person name="Pelletier D.A."/>
            <person name="Kyrpides N."/>
            <person name="Lykidis A."/>
            <person name="Oda Y."/>
            <person name="Harwood C.S."/>
            <person name="Richardson P."/>
        </authorList>
    </citation>
    <scope>NUCLEOTIDE SEQUENCE [LARGE SCALE GENOMIC DNA]</scope>
    <source>
        <strain evidence="2 3">BisB5</strain>
    </source>
</reference>
<evidence type="ECO:0000313" key="2">
    <source>
        <dbReference type="EMBL" id="ABE38841.1"/>
    </source>
</evidence>
<dbReference type="eggNOG" id="ENOG5032PPU">
    <property type="taxonomic scope" value="Bacteria"/>
</dbReference>
<dbReference type="AlphaFoldDB" id="Q13AP8"/>
<protein>
    <submittedName>
        <fullName evidence="2">Uncharacterized protein</fullName>
    </submittedName>
</protein>
<dbReference type="Proteomes" id="UP000001818">
    <property type="component" value="Chromosome"/>
</dbReference>
<feature type="compositionally biased region" description="Polar residues" evidence="1">
    <location>
        <begin position="21"/>
        <end position="32"/>
    </location>
</feature>
<evidence type="ECO:0000313" key="3">
    <source>
        <dbReference type="Proteomes" id="UP000001818"/>
    </source>
</evidence>
<proteinExistence type="predicted"/>
<dbReference type="KEGG" id="rpd:RPD_1604"/>
<feature type="region of interest" description="Disordered" evidence="1">
    <location>
        <begin position="1"/>
        <end position="77"/>
    </location>
</feature>
<name>Q13AP8_RHOPS</name>
<feature type="compositionally biased region" description="Low complexity" evidence="1">
    <location>
        <begin position="61"/>
        <end position="70"/>
    </location>
</feature>
<sequence length="77" mass="8660">MAPPMPRDANRKRFRRRDRQQTSSIPVEQETTMAKGEQKGNRETKKPKKEKPKTIAAAPSQKTGGWQPTQGGTGKKK</sequence>
<accession>Q13AP8</accession>